<feature type="transmembrane region" description="Helical" evidence="1">
    <location>
        <begin position="41"/>
        <end position="61"/>
    </location>
</feature>
<organism evidence="2 3">
    <name type="scientific">Mesobacillus zeae</name>
    <dbReference type="NCBI Taxonomy" id="1917180"/>
    <lineage>
        <taxon>Bacteria</taxon>
        <taxon>Bacillati</taxon>
        <taxon>Bacillota</taxon>
        <taxon>Bacilli</taxon>
        <taxon>Bacillales</taxon>
        <taxon>Bacillaceae</taxon>
        <taxon>Mesobacillus</taxon>
    </lineage>
</organism>
<dbReference type="AlphaFoldDB" id="A0A398B6Q8"/>
<reference evidence="2 3" key="1">
    <citation type="submission" date="2018-08" db="EMBL/GenBank/DDBJ databases">
        <title>Bacillus jemisoniae sp. nov., Bacillus chryseoplanitiae sp. nov., Bacillus resnikiae sp. nov., and Bacillus frankliniae sp. nov., isolated from Viking spacecraft and associated surfaces.</title>
        <authorList>
            <person name="Seuylemezian A."/>
            <person name="Vaishampayan P."/>
        </authorList>
    </citation>
    <scope>NUCLEOTIDE SEQUENCE [LARGE SCALE GENOMIC DNA]</scope>
    <source>
        <strain evidence="2 3">JJ-247</strain>
    </source>
</reference>
<keyword evidence="1" id="KW-0472">Membrane</keyword>
<name>A0A398B6Q8_9BACI</name>
<sequence>MSIQQYYLQNANSYLQACIASLSMLAALLGSFLLMPAKPPFILAAVPFLFFTFIHFQGFLLNTRRSRESSPADSANGQAPAALLQQEHLLLGFAPAPALKMLLFFPDGMLAGQVREEEEKKWRWFLPYVVDKHIRKNYVLFDTGGRFLARVAVMGAKANVFNREGKLIGRFDGKARRGLLLGDNRLFSVKHQSTLFTDLRFVEDEGLVFSQLQRGWMKTEWQKCFSLNTPVLSFDTDTCEHERLMTLAAIAVEYSYVNN</sequence>
<evidence type="ECO:0000256" key="1">
    <source>
        <dbReference type="SAM" id="Phobius"/>
    </source>
</evidence>
<dbReference type="OrthoDB" id="2924197at2"/>
<keyword evidence="3" id="KW-1185">Reference proteome</keyword>
<comment type="caution">
    <text evidence="2">The sequence shown here is derived from an EMBL/GenBank/DDBJ whole genome shotgun (WGS) entry which is preliminary data.</text>
</comment>
<proteinExistence type="predicted"/>
<protein>
    <submittedName>
        <fullName evidence="2">Uncharacterized protein</fullName>
    </submittedName>
</protein>
<gene>
    <name evidence="2" type="ORF">D1970_08130</name>
</gene>
<accession>A0A398B6Q8</accession>
<dbReference type="RefSeq" id="WP_119112385.1">
    <property type="nucleotide sequence ID" value="NZ_CBCSEO010000002.1"/>
</dbReference>
<evidence type="ECO:0000313" key="3">
    <source>
        <dbReference type="Proteomes" id="UP000265816"/>
    </source>
</evidence>
<evidence type="ECO:0000313" key="2">
    <source>
        <dbReference type="EMBL" id="RID85532.1"/>
    </source>
</evidence>
<keyword evidence="1" id="KW-0812">Transmembrane</keyword>
<keyword evidence="1" id="KW-1133">Transmembrane helix</keyword>
<dbReference type="EMBL" id="QWVT01000015">
    <property type="protein sequence ID" value="RID85532.1"/>
    <property type="molecule type" value="Genomic_DNA"/>
</dbReference>
<feature type="transmembrane region" description="Helical" evidence="1">
    <location>
        <begin position="12"/>
        <end position="35"/>
    </location>
</feature>
<dbReference type="Proteomes" id="UP000265816">
    <property type="component" value="Unassembled WGS sequence"/>
</dbReference>